<keyword evidence="5" id="KW-1185">Reference proteome</keyword>
<evidence type="ECO:0000256" key="1">
    <source>
        <dbReference type="SAM" id="SignalP"/>
    </source>
</evidence>
<organism evidence="4 5">
    <name type="scientific">Roseateles violae</name>
    <dbReference type="NCBI Taxonomy" id="3058042"/>
    <lineage>
        <taxon>Bacteria</taxon>
        <taxon>Pseudomonadati</taxon>
        <taxon>Pseudomonadota</taxon>
        <taxon>Betaproteobacteria</taxon>
        <taxon>Burkholderiales</taxon>
        <taxon>Sphaerotilaceae</taxon>
        <taxon>Roseateles</taxon>
    </lineage>
</organism>
<proteinExistence type="predicted"/>
<dbReference type="Pfam" id="PF07589">
    <property type="entry name" value="PEP-CTERM"/>
    <property type="match status" value="1"/>
</dbReference>
<dbReference type="Proteomes" id="UP001228044">
    <property type="component" value="Unassembled WGS sequence"/>
</dbReference>
<evidence type="ECO:0000259" key="2">
    <source>
        <dbReference type="Pfam" id="PF07589"/>
    </source>
</evidence>
<evidence type="ECO:0000313" key="4">
    <source>
        <dbReference type="EMBL" id="MDN3922101.1"/>
    </source>
</evidence>
<evidence type="ECO:0000259" key="3">
    <source>
        <dbReference type="Pfam" id="PF14339"/>
    </source>
</evidence>
<accession>A0ABT8DVJ3</accession>
<protein>
    <submittedName>
        <fullName evidence="4">DUF4394 domain-containing protein</fullName>
    </submittedName>
</protein>
<feature type="domain" description="DUF4394" evidence="3">
    <location>
        <begin position="34"/>
        <end position="278"/>
    </location>
</feature>
<feature type="domain" description="Ice-binding protein C-terminal" evidence="2">
    <location>
        <begin position="280"/>
        <end position="306"/>
    </location>
</feature>
<reference evidence="4 5" key="1">
    <citation type="submission" date="2023-06" db="EMBL/GenBank/DDBJ databases">
        <title>Pelomonas sp. PFR6 16S ribosomal RNA gene Genome sequencing and assembly.</title>
        <authorList>
            <person name="Woo H."/>
        </authorList>
    </citation>
    <scope>NUCLEOTIDE SEQUENCE [LARGE SCALE GENOMIC DNA]</scope>
    <source>
        <strain evidence="4 5">PFR6</strain>
    </source>
</reference>
<comment type="caution">
    <text evidence="4">The sequence shown here is derived from an EMBL/GenBank/DDBJ whole genome shotgun (WGS) entry which is preliminary data.</text>
</comment>
<dbReference type="RefSeq" id="WP_290360397.1">
    <property type="nucleotide sequence ID" value="NZ_JAUHHC010000004.1"/>
</dbReference>
<dbReference type="NCBIfam" id="TIGR02595">
    <property type="entry name" value="PEP_CTERM"/>
    <property type="match status" value="1"/>
</dbReference>
<feature type="chain" id="PRO_5046665871" evidence="1">
    <location>
        <begin position="22"/>
        <end position="310"/>
    </location>
</feature>
<evidence type="ECO:0000313" key="5">
    <source>
        <dbReference type="Proteomes" id="UP001228044"/>
    </source>
</evidence>
<sequence>MLKSRLLLLPLLGLFCTASGAEDIVAVTTGVQRIQTFDSATPGTLTRDVVISGLQGTDSIVAIDRRPSNGLIYGITNNNRIYTLDSVSGTATFAFAVSALGGVAGGGNTGFDFDPVADAAGQFSLRVSGNLLTGSTVQNVRINVDTGATLVDTPFSFASGDPNQAITPLLPAFAYTNNVPGASSTSLYGLVSRPGASINPPLLVSMPNPAAGSFSTVGALGLPNLTNPFGFDVSGATGIAYAAIGTASGAQLFTIDLATGSATLIGTTGGSLPLVGIAASVPEPSAALLLTLGLAGLGAAALRGRRQPAP</sequence>
<dbReference type="InterPro" id="IPR025507">
    <property type="entry name" value="DUF4394"/>
</dbReference>
<gene>
    <name evidence="4" type="ORF">QWJ38_17560</name>
</gene>
<name>A0ABT8DVJ3_9BURK</name>
<dbReference type="Pfam" id="PF14339">
    <property type="entry name" value="DUF4394"/>
    <property type="match status" value="1"/>
</dbReference>
<feature type="signal peptide" evidence="1">
    <location>
        <begin position="1"/>
        <end position="21"/>
    </location>
</feature>
<dbReference type="EMBL" id="JAUHHC010000004">
    <property type="protein sequence ID" value="MDN3922101.1"/>
    <property type="molecule type" value="Genomic_DNA"/>
</dbReference>
<keyword evidence="1" id="KW-0732">Signal</keyword>
<dbReference type="InterPro" id="IPR013424">
    <property type="entry name" value="Ice-binding_C"/>
</dbReference>